<dbReference type="EMBL" id="DRXH01000117">
    <property type="protein sequence ID" value="HHM44332.1"/>
    <property type="molecule type" value="Genomic_DNA"/>
</dbReference>
<comment type="caution">
    <text evidence="1">The sequence shown here is derived from an EMBL/GenBank/DDBJ whole genome shotgun (WGS) entry which is preliminary data.</text>
</comment>
<name>A0A7J3VTN4_CALS0</name>
<evidence type="ECO:0000313" key="1">
    <source>
        <dbReference type="EMBL" id="HHM44332.1"/>
    </source>
</evidence>
<protein>
    <submittedName>
        <fullName evidence="1">Uncharacterized protein</fullName>
    </submittedName>
</protein>
<dbReference type="AlphaFoldDB" id="A0A7J3VTN4"/>
<gene>
    <name evidence="1" type="ORF">ENM31_03425</name>
</gene>
<proteinExistence type="predicted"/>
<reference evidence="1" key="1">
    <citation type="journal article" date="2020" name="mSystems">
        <title>Genome- and Community-Level Interaction Insights into Carbon Utilization and Element Cycling Functions of Hydrothermarchaeota in Hydrothermal Sediment.</title>
        <authorList>
            <person name="Zhou Z."/>
            <person name="Liu Y."/>
            <person name="Xu W."/>
            <person name="Pan J."/>
            <person name="Luo Z.H."/>
            <person name="Li M."/>
        </authorList>
    </citation>
    <scope>NUCLEOTIDE SEQUENCE [LARGE SCALE GENOMIC DNA]</scope>
    <source>
        <strain evidence="1">SpSt-1074</strain>
    </source>
</reference>
<sequence>MLTIPEGFTGSVLNMTMVNRVNIMQDTILRLVQTAGEQIPEEMQANITASMQQINMFKQSIKAERKTLMLEGSPDDRVLQPIEGIINIIASKFETALLNASSTMAIKLVYSEARQLRAVDYYLPGYIAAFIMTNGLIGFRRSSQTSTGVES</sequence>
<organism evidence="1">
    <name type="scientific">Caldiarchaeum subterraneum</name>
    <dbReference type="NCBI Taxonomy" id="311458"/>
    <lineage>
        <taxon>Archaea</taxon>
        <taxon>Nitrososphaerota</taxon>
        <taxon>Candidatus Caldarchaeales</taxon>
        <taxon>Candidatus Caldarchaeaceae</taxon>
        <taxon>Candidatus Caldarchaeum</taxon>
    </lineage>
</organism>
<accession>A0A7J3VTN4</accession>